<accession>A0A9P3GIR9</accession>
<comment type="caution">
    <text evidence="2">The sequence shown here is derived from an EMBL/GenBank/DDBJ whole genome shotgun (WGS) entry which is preliminary data.</text>
</comment>
<evidence type="ECO:0000313" key="3">
    <source>
        <dbReference type="Proteomes" id="UP000703269"/>
    </source>
</evidence>
<feature type="region of interest" description="Disordered" evidence="1">
    <location>
        <begin position="1"/>
        <end position="23"/>
    </location>
</feature>
<sequence>MKSPTSDRYAESPPETSPRGKTLPTEVLHRIVSHALAAHFADVIDGPHALNVDNYPDAICSFETVYERETHAMTVGMERTGVCTSPVVQLLRVSYVVRHVTLEVVAKVFNIRYISKGLGGLEGTRPWRKLSKCRYDVWSITKGGRVPSALTDDPSELRAPPVLDVYLALASVRREVDLTWKFVNSAHAEFRGEPRHLYPLGLTDVPRWMEHATRRFQECLEVFREGLSPRISEALEHAVVNVFTAHMRALERTWKRLKNTHRAPYNAPGYDDQQLTLERLRTWIFTMLRSLADMLASLDRMWTLIPQTESVDKIIGPRKYRTLIRTLDEIREWAAEDLIFGPCRDEARALRGVFYRRLHALVFNESLLA</sequence>
<dbReference type="Proteomes" id="UP000703269">
    <property type="component" value="Unassembled WGS sequence"/>
</dbReference>
<dbReference type="EMBL" id="BPQB01000051">
    <property type="protein sequence ID" value="GJE95721.1"/>
    <property type="molecule type" value="Genomic_DNA"/>
</dbReference>
<name>A0A9P3GIR9_9APHY</name>
<evidence type="ECO:0000313" key="2">
    <source>
        <dbReference type="EMBL" id="GJE95721.1"/>
    </source>
</evidence>
<proteinExistence type="predicted"/>
<reference evidence="2 3" key="1">
    <citation type="submission" date="2021-08" db="EMBL/GenBank/DDBJ databases">
        <title>Draft Genome Sequence of Phanerochaete sordida strain YK-624.</title>
        <authorList>
            <person name="Mori T."/>
            <person name="Dohra H."/>
            <person name="Suzuki T."/>
            <person name="Kawagishi H."/>
            <person name="Hirai H."/>
        </authorList>
    </citation>
    <scope>NUCLEOTIDE SEQUENCE [LARGE SCALE GENOMIC DNA]</scope>
    <source>
        <strain evidence="2 3">YK-624</strain>
    </source>
</reference>
<organism evidence="2 3">
    <name type="scientific">Phanerochaete sordida</name>
    <dbReference type="NCBI Taxonomy" id="48140"/>
    <lineage>
        <taxon>Eukaryota</taxon>
        <taxon>Fungi</taxon>
        <taxon>Dikarya</taxon>
        <taxon>Basidiomycota</taxon>
        <taxon>Agaricomycotina</taxon>
        <taxon>Agaricomycetes</taxon>
        <taxon>Polyporales</taxon>
        <taxon>Phanerochaetaceae</taxon>
        <taxon>Phanerochaete</taxon>
    </lineage>
</organism>
<keyword evidence="3" id="KW-1185">Reference proteome</keyword>
<protein>
    <submittedName>
        <fullName evidence="2">Uncharacterized protein</fullName>
    </submittedName>
</protein>
<dbReference type="AlphaFoldDB" id="A0A9P3GIR9"/>
<gene>
    <name evidence="2" type="ORF">PsYK624_119070</name>
</gene>
<evidence type="ECO:0000256" key="1">
    <source>
        <dbReference type="SAM" id="MobiDB-lite"/>
    </source>
</evidence>